<dbReference type="RefSeq" id="WP_146503973.1">
    <property type="nucleotide sequence ID" value="NZ_SJPG01000001.1"/>
</dbReference>
<dbReference type="PANTHER" id="PTHR11113:SF14">
    <property type="entry name" value="N-ACETYLGLUCOSAMINE-6-PHOSPHATE DEACETYLASE"/>
    <property type="match status" value="1"/>
</dbReference>
<protein>
    <submittedName>
        <fullName evidence="3">N-acetylglucosamine-6-phosphate deacetylase</fullName>
        <ecNumber evidence="3">3.5.1.25</ecNumber>
    </submittedName>
</protein>
<gene>
    <name evidence="3" type="primary">nagA_2</name>
    <name evidence="3" type="ORF">Pan54_28130</name>
</gene>
<sequence length="299" mass="32469">MIDLQVNGYAGVDFNSDELTLEQVEHGCERLRQDGVNGILATIITADHDAMCRRLANVAKIREQSSSVAQMIIGLHIEGPFLSPIPGYIGAHPTEHACPANLDLTKRLLEAGDGLTRLFTLAPEQDLTGETTGWLNDQEILVAAGHCNPSLDQLKASIDAGLKLFTHLGNGCPMQMHRHDNIIQRALSLSDKLIICFIADGAHIPLFALKNYIRCVGIEHSIVVSDTISAAGLGPGTYHLADQTVIIEEDLVPWAEDRSHFVGSACPLKTMVANLQTIGLTSLEIDCLVRYNPRKLLGI</sequence>
<accession>A0A5C5XGX3</accession>
<keyword evidence="4" id="KW-1185">Reference proteome</keyword>
<reference evidence="3 4" key="1">
    <citation type="submission" date="2019-02" db="EMBL/GenBank/DDBJ databases">
        <title>Deep-cultivation of Planctomycetes and their phenomic and genomic characterization uncovers novel biology.</title>
        <authorList>
            <person name="Wiegand S."/>
            <person name="Jogler M."/>
            <person name="Boedeker C."/>
            <person name="Pinto D."/>
            <person name="Vollmers J."/>
            <person name="Rivas-Marin E."/>
            <person name="Kohn T."/>
            <person name="Peeters S.H."/>
            <person name="Heuer A."/>
            <person name="Rast P."/>
            <person name="Oberbeckmann S."/>
            <person name="Bunk B."/>
            <person name="Jeske O."/>
            <person name="Meyerdierks A."/>
            <person name="Storesund J.E."/>
            <person name="Kallscheuer N."/>
            <person name="Luecker S."/>
            <person name="Lage O.M."/>
            <person name="Pohl T."/>
            <person name="Merkel B.J."/>
            <person name="Hornburger P."/>
            <person name="Mueller R.-W."/>
            <person name="Bruemmer F."/>
            <person name="Labrenz M."/>
            <person name="Spormann A.M."/>
            <person name="Op Den Camp H."/>
            <person name="Overmann J."/>
            <person name="Amann R."/>
            <person name="Jetten M.S.M."/>
            <person name="Mascher T."/>
            <person name="Medema M.H."/>
            <person name="Devos D.P."/>
            <person name="Kaster A.-K."/>
            <person name="Ovreas L."/>
            <person name="Rohde M."/>
            <person name="Galperin M.Y."/>
            <person name="Jogler C."/>
        </authorList>
    </citation>
    <scope>NUCLEOTIDE SEQUENCE [LARGE SCALE GENOMIC DNA]</scope>
    <source>
        <strain evidence="3 4">Pan54</strain>
    </source>
</reference>
<dbReference type="SUPFAM" id="SSF51556">
    <property type="entry name" value="Metallo-dependent hydrolases"/>
    <property type="match status" value="1"/>
</dbReference>
<evidence type="ECO:0000313" key="4">
    <source>
        <dbReference type="Proteomes" id="UP000316095"/>
    </source>
</evidence>
<dbReference type="EMBL" id="SJPG01000001">
    <property type="protein sequence ID" value="TWT62074.1"/>
    <property type="molecule type" value="Genomic_DNA"/>
</dbReference>
<keyword evidence="2 3" id="KW-0378">Hydrolase</keyword>
<evidence type="ECO:0000256" key="2">
    <source>
        <dbReference type="ARBA" id="ARBA00022801"/>
    </source>
</evidence>
<comment type="caution">
    <text evidence="3">The sequence shown here is derived from an EMBL/GenBank/DDBJ whole genome shotgun (WGS) entry which is preliminary data.</text>
</comment>
<dbReference type="AlphaFoldDB" id="A0A5C5XGX3"/>
<dbReference type="InterPro" id="IPR032466">
    <property type="entry name" value="Metal_Hydrolase"/>
</dbReference>
<dbReference type="Proteomes" id="UP000316095">
    <property type="component" value="Unassembled WGS sequence"/>
</dbReference>
<dbReference type="OrthoDB" id="9776488at2"/>
<dbReference type="PANTHER" id="PTHR11113">
    <property type="entry name" value="N-ACETYLGLUCOSAMINE-6-PHOSPHATE DEACETYLASE"/>
    <property type="match status" value="1"/>
</dbReference>
<dbReference type="Gene3D" id="3.20.20.140">
    <property type="entry name" value="Metal-dependent hydrolases"/>
    <property type="match status" value="1"/>
</dbReference>
<proteinExistence type="inferred from homology"/>
<organism evidence="3 4">
    <name type="scientific">Rubinisphaera italica</name>
    <dbReference type="NCBI Taxonomy" id="2527969"/>
    <lineage>
        <taxon>Bacteria</taxon>
        <taxon>Pseudomonadati</taxon>
        <taxon>Planctomycetota</taxon>
        <taxon>Planctomycetia</taxon>
        <taxon>Planctomycetales</taxon>
        <taxon>Planctomycetaceae</taxon>
        <taxon>Rubinisphaera</taxon>
    </lineage>
</organism>
<dbReference type="GO" id="GO:0006046">
    <property type="term" value="P:N-acetylglucosamine catabolic process"/>
    <property type="evidence" value="ECO:0007669"/>
    <property type="project" value="TreeGrafter"/>
</dbReference>
<evidence type="ECO:0000313" key="3">
    <source>
        <dbReference type="EMBL" id="TWT62074.1"/>
    </source>
</evidence>
<dbReference type="EC" id="3.5.1.25" evidence="3"/>
<name>A0A5C5XGX3_9PLAN</name>
<dbReference type="GO" id="GO:0008448">
    <property type="term" value="F:N-acetylglucosamine-6-phosphate deacetylase activity"/>
    <property type="evidence" value="ECO:0007669"/>
    <property type="project" value="UniProtKB-EC"/>
</dbReference>
<evidence type="ECO:0000256" key="1">
    <source>
        <dbReference type="ARBA" id="ARBA00010716"/>
    </source>
</evidence>
<comment type="similarity">
    <text evidence="1">Belongs to the metallo-dependent hydrolases superfamily. NagA family.</text>
</comment>